<dbReference type="EMBL" id="CAJFDH010000002">
    <property type="protein sequence ID" value="CAD5212542.1"/>
    <property type="molecule type" value="Genomic_DNA"/>
</dbReference>
<protein>
    <submittedName>
        <fullName evidence="1">Uncharacterized protein</fullName>
    </submittedName>
</protein>
<dbReference type="Proteomes" id="UP000783686">
    <property type="component" value="Unassembled WGS sequence"/>
</dbReference>
<comment type="caution">
    <text evidence="1">The sequence shown here is derived from an EMBL/GenBank/DDBJ whole genome shotgun (WGS) entry which is preliminary data.</text>
</comment>
<proteinExistence type="predicted"/>
<dbReference type="EMBL" id="CAJFCW020000002">
    <property type="protein sequence ID" value="CAG9096553.1"/>
    <property type="molecule type" value="Genomic_DNA"/>
</dbReference>
<dbReference type="Proteomes" id="UP000614601">
    <property type="component" value="Unassembled WGS sequence"/>
</dbReference>
<sequence>MSPSKASFDFMTPYQSTSDDRSTNFNIFKEFGKLINKETVPAEPGLSVQQLLFAQILANHCMNNDEAEESVEKGFLESKPQLSMVTSTELNPFSNPATFSLAKPSFSIASLLGSANKLPDFYLP</sequence>
<reference evidence="1" key="1">
    <citation type="submission" date="2020-09" db="EMBL/GenBank/DDBJ databases">
        <authorList>
            <person name="Kikuchi T."/>
        </authorList>
    </citation>
    <scope>NUCLEOTIDE SEQUENCE</scope>
    <source>
        <strain evidence="1">SH1</strain>
    </source>
</reference>
<evidence type="ECO:0000313" key="1">
    <source>
        <dbReference type="EMBL" id="CAD5212542.1"/>
    </source>
</evidence>
<keyword evidence="2" id="KW-1185">Reference proteome</keyword>
<name>A0A811K8S2_9BILA</name>
<organism evidence="1 2">
    <name type="scientific">Bursaphelenchus okinawaensis</name>
    <dbReference type="NCBI Taxonomy" id="465554"/>
    <lineage>
        <taxon>Eukaryota</taxon>
        <taxon>Metazoa</taxon>
        <taxon>Ecdysozoa</taxon>
        <taxon>Nematoda</taxon>
        <taxon>Chromadorea</taxon>
        <taxon>Rhabditida</taxon>
        <taxon>Tylenchina</taxon>
        <taxon>Tylenchomorpha</taxon>
        <taxon>Aphelenchoidea</taxon>
        <taxon>Aphelenchoididae</taxon>
        <taxon>Bursaphelenchus</taxon>
    </lineage>
</organism>
<accession>A0A811K8S2</accession>
<evidence type="ECO:0000313" key="2">
    <source>
        <dbReference type="Proteomes" id="UP000614601"/>
    </source>
</evidence>
<gene>
    <name evidence="1" type="ORF">BOKJ2_LOCUS4343</name>
</gene>
<dbReference type="AlphaFoldDB" id="A0A811K8S2"/>